<gene>
    <name evidence="3" type="ORF">HF320_07655</name>
</gene>
<keyword evidence="1" id="KW-0472">Membrane</keyword>
<feature type="domain" description="DUF1648" evidence="2">
    <location>
        <begin position="20"/>
        <end position="64"/>
    </location>
</feature>
<dbReference type="AlphaFoldDB" id="A0A7X9UCW9"/>
<keyword evidence="1" id="KW-0812">Transmembrane</keyword>
<organism evidence="3 4">
    <name type="scientific">Collinsella acetigenes</name>
    <dbReference type="NCBI Taxonomy" id="2713419"/>
    <lineage>
        <taxon>Bacteria</taxon>
        <taxon>Bacillati</taxon>
        <taxon>Actinomycetota</taxon>
        <taxon>Coriobacteriia</taxon>
        <taxon>Coriobacteriales</taxon>
        <taxon>Coriobacteriaceae</taxon>
        <taxon>Collinsella</taxon>
    </lineage>
</organism>
<dbReference type="RefSeq" id="WP_169277783.1">
    <property type="nucleotide sequence ID" value="NZ_JABBCP010000007.1"/>
</dbReference>
<evidence type="ECO:0000259" key="2">
    <source>
        <dbReference type="Pfam" id="PF07853"/>
    </source>
</evidence>
<dbReference type="Proteomes" id="UP000546970">
    <property type="component" value="Unassembled WGS sequence"/>
</dbReference>
<dbReference type="EMBL" id="JABBCP010000007">
    <property type="protein sequence ID" value="NMF56199.1"/>
    <property type="molecule type" value="Genomic_DNA"/>
</dbReference>
<feature type="transmembrane region" description="Helical" evidence="1">
    <location>
        <begin position="12"/>
        <end position="35"/>
    </location>
</feature>
<accession>A0A7X9UCW9</accession>
<sequence length="127" mass="13784">MLNEYGQKAKVMTIALVALGLIPLIVAAVVLPQFADQVPMRYDAAGAVTRWGSRWELLITPIFALVFSLASIAYGRKQARAHTESDAMARMIFTRNVRSGLVLAVLLNIANVYLMCVSAGIAGPFVF</sequence>
<feature type="transmembrane region" description="Helical" evidence="1">
    <location>
        <begin position="55"/>
        <end position="75"/>
    </location>
</feature>
<evidence type="ECO:0000256" key="1">
    <source>
        <dbReference type="SAM" id="Phobius"/>
    </source>
</evidence>
<proteinExistence type="predicted"/>
<feature type="transmembrane region" description="Helical" evidence="1">
    <location>
        <begin position="100"/>
        <end position="126"/>
    </location>
</feature>
<keyword evidence="1" id="KW-1133">Transmembrane helix</keyword>
<dbReference type="InterPro" id="IPR012867">
    <property type="entry name" value="DUF1648"/>
</dbReference>
<evidence type="ECO:0000313" key="3">
    <source>
        <dbReference type="EMBL" id="NMF56199.1"/>
    </source>
</evidence>
<dbReference type="Pfam" id="PF07853">
    <property type="entry name" value="DUF1648"/>
    <property type="match status" value="1"/>
</dbReference>
<name>A0A7X9UCW9_9ACTN</name>
<protein>
    <submittedName>
        <fullName evidence="3">DUF1648 domain-containing protein</fullName>
    </submittedName>
</protein>
<comment type="caution">
    <text evidence="3">The sequence shown here is derived from an EMBL/GenBank/DDBJ whole genome shotgun (WGS) entry which is preliminary data.</text>
</comment>
<evidence type="ECO:0000313" key="4">
    <source>
        <dbReference type="Proteomes" id="UP000546970"/>
    </source>
</evidence>
<keyword evidence="4" id="KW-1185">Reference proteome</keyword>
<reference evidence="3 4" key="1">
    <citation type="submission" date="2020-04" db="EMBL/GenBank/DDBJ databases">
        <title>Collinsella sp. KGMB02528 nov., an anaerobic actinobacterium isolated from human feces.</title>
        <authorList>
            <person name="Han K.-I."/>
            <person name="Eom M.K."/>
            <person name="Kim J.-S."/>
            <person name="Lee K.C."/>
            <person name="Suh M.K."/>
            <person name="Park S.-H."/>
            <person name="Lee J.H."/>
            <person name="Kang S.W."/>
            <person name="Park J.-E."/>
            <person name="Oh B.S."/>
            <person name="Yu S.Y."/>
            <person name="Choi S.-H."/>
            <person name="Lee D.H."/>
            <person name="Yoon H."/>
            <person name="Kim B.-Y."/>
            <person name="Lee J.H."/>
            <person name="Lee J.-S."/>
        </authorList>
    </citation>
    <scope>NUCLEOTIDE SEQUENCE [LARGE SCALE GENOMIC DNA]</scope>
    <source>
        <strain evidence="3 4">KGMB02528</strain>
    </source>
</reference>